<dbReference type="Gene3D" id="2.30.130.40">
    <property type="entry name" value="LON domain-like"/>
    <property type="match status" value="1"/>
</dbReference>
<reference evidence="3" key="1">
    <citation type="submission" date="2016-10" db="EMBL/GenBank/DDBJ databases">
        <authorList>
            <person name="Varghese N."/>
            <person name="Submissions S."/>
        </authorList>
    </citation>
    <scope>NUCLEOTIDE SEQUENCE [LARGE SCALE GENOMIC DNA]</scope>
    <source>
        <strain evidence="3">DSM 17298</strain>
    </source>
</reference>
<gene>
    <name evidence="2" type="ORF">SAMN03080598_01502</name>
</gene>
<dbReference type="Pfam" id="PF02190">
    <property type="entry name" value="LON_substr_bdg"/>
    <property type="match status" value="1"/>
</dbReference>
<dbReference type="AlphaFoldDB" id="A0A1H5UZM5"/>
<dbReference type="OrthoDB" id="25394at2"/>
<dbReference type="EMBL" id="FNVR01000005">
    <property type="protein sequence ID" value="SEF80463.1"/>
    <property type="molecule type" value="Genomic_DNA"/>
</dbReference>
<evidence type="ECO:0000313" key="2">
    <source>
        <dbReference type="EMBL" id="SEF80463.1"/>
    </source>
</evidence>
<dbReference type="SUPFAM" id="SSF88697">
    <property type="entry name" value="PUA domain-like"/>
    <property type="match status" value="1"/>
</dbReference>
<dbReference type="InterPro" id="IPR046336">
    <property type="entry name" value="Lon_prtase_N_sf"/>
</dbReference>
<sequence>MYIPFFPLKLVAFPGEELNLHVFEPRYKELLEDVENHGTTFGICVFTDKLSGYGTEVALERIKKRYEDGRMDIQTRGLRAFKMLSFDNPVSGKLYAGGDVAFLRNDPGITSVLHHEFIFYLKEMLHLLNYEVEFDPLLVNSFTFAHKVGLRLEEELELLQMEAESSRTEFLISHFKRMIPVIKAVESAKEKIKLNGHFKYLDPLKF</sequence>
<dbReference type="InterPro" id="IPR003111">
    <property type="entry name" value="Lon_prtase_N"/>
</dbReference>
<organism evidence="2 3">
    <name type="scientific">Algoriphagus boritolerans DSM 17298 = JCM 18970</name>
    <dbReference type="NCBI Taxonomy" id="1120964"/>
    <lineage>
        <taxon>Bacteria</taxon>
        <taxon>Pseudomonadati</taxon>
        <taxon>Bacteroidota</taxon>
        <taxon>Cytophagia</taxon>
        <taxon>Cytophagales</taxon>
        <taxon>Cyclobacteriaceae</taxon>
        <taxon>Algoriphagus</taxon>
    </lineage>
</organism>
<dbReference type="STRING" id="1120964.GCA_001313265_07143"/>
<feature type="domain" description="Lon N-terminal" evidence="1">
    <location>
        <begin position="3"/>
        <end position="109"/>
    </location>
</feature>
<protein>
    <recommendedName>
        <fullName evidence="1">Lon N-terminal domain-containing protein</fullName>
    </recommendedName>
</protein>
<dbReference type="Proteomes" id="UP000236736">
    <property type="component" value="Unassembled WGS sequence"/>
</dbReference>
<dbReference type="InterPro" id="IPR015947">
    <property type="entry name" value="PUA-like_sf"/>
</dbReference>
<dbReference type="RefSeq" id="WP_103924166.1">
    <property type="nucleotide sequence ID" value="NZ_FNVR01000005.1"/>
</dbReference>
<accession>A0A1H5UZM5</accession>
<evidence type="ECO:0000259" key="1">
    <source>
        <dbReference type="Pfam" id="PF02190"/>
    </source>
</evidence>
<proteinExistence type="predicted"/>
<name>A0A1H5UZM5_9BACT</name>
<keyword evidence="3" id="KW-1185">Reference proteome</keyword>
<evidence type="ECO:0000313" key="3">
    <source>
        <dbReference type="Proteomes" id="UP000236736"/>
    </source>
</evidence>